<dbReference type="RefSeq" id="XP_013421068.1">
    <property type="nucleotide sequence ID" value="XM_013565614.1"/>
</dbReference>
<dbReference type="OMA" id="LWRVHNF"/>
<keyword evidence="15" id="KW-1185">Reference proteome</keyword>
<dbReference type="PANTHER" id="PTHR22897">
    <property type="entry name" value="QUIESCIN Q6-RELATED SULFHYDRYL OXIDASE"/>
    <property type="match status" value="1"/>
</dbReference>
<keyword evidence="7" id="KW-1015">Disulfide bond</keyword>
<dbReference type="PROSITE" id="PS51324">
    <property type="entry name" value="ERV_ALR"/>
    <property type="match status" value="1"/>
</dbReference>
<dbReference type="Gene3D" id="1.20.120.1960">
    <property type="entry name" value="QSOX sulfhydryl oxidase domain"/>
    <property type="match status" value="1"/>
</dbReference>
<keyword evidence="10" id="KW-1133">Transmembrane helix</keyword>
<dbReference type="FunFam" id="3.40.30.10:FF:000073">
    <property type="entry name" value="Sulfhydryl oxidase"/>
    <property type="match status" value="1"/>
</dbReference>
<evidence type="ECO:0000259" key="13">
    <source>
        <dbReference type="PROSITE" id="PS51324"/>
    </source>
</evidence>
<dbReference type="GO" id="GO:0016971">
    <property type="term" value="F:flavin-dependent sulfhydryl oxidase activity"/>
    <property type="evidence" value="ECO:0007669"/>
    <property type="project" value="InterPro"/>
</dbReference>
<dbReference type="SUPFAM" id="SSF52833">
    <property type="entry name" value="Thioredoxin-like"/>
    <property type="match status" value="1"/>
</dbReference>
<dbReference type="InterPro" id="IPR013766">
    <property type="entry name" value="Thioredoxin_domain"/>
</dbReference>
<dbReference type="InterPro" id="IPR040986">
    <property type="entry name" value="QSOX_FAD-bd_dom"/>
</dbReference>
<dbReference type="InterPro" id="IPR017937">
    <property type="entry name" value="Thioredoxin_CS"/>
</dbReference>
<keyword evidence="4 12" id="KW-0732">Signal</keyword>
<dbReference type="PANTHER" id="PTHR22897:SF8">
    <property type="entry name" value="SULFHYDRYL OXIDASE"/>
    <property type="match status" value="1"/>
</dbReference>
<comment type="catalytic activity">
    <reaction evidence="9 10">
        <text>2 R'C(R)SH + O2 = R'C(R)S-S(R)CR' + H2O2</text>
        <dbReference type="Rhea" id="RHEA:17357"/>
        <dbReference type="ChEBI" id="CHEBI:15379"/>
        <dbReference type="ChEBI" id="CHEBI:16240"/>
        <dbReference type="ChEBI" id="CHEBI:16520"/>
        <dbReference type="ChEBI" id="CHEBI:17412"/>
        <dbReference type="EC" id="1.8.3.2"/>
    </reaction>
</comment>
<feature type="signal peptide" evidence="12">
    <location>
        <begin position="1"/>
        <end position="24"/>
    </location>
</feature>
<dbReference type="GO" id="GO:0000139">
    <property type="term" value="C:Golgi membrane"/>
    <property type="evidence" value="ECO:0007669"/>
    <property type="project" value="TreeGrafter"/>
</dbReference>
<evidence type="ECO:0000259" key="14">
    <source>
        <dbReference type="PROSITE" id="PS51352"/>
    </source>
</evidence>
<feature type="coiled-coil region" evidence="11">
    <location>
        <begin position="552"/>
        <end position="590"/>
    </location>
</feature>
<accession>A0A1S3KEL3</accession>
<dbReference type="CDD" id="cd02992">
    <property type="entry name" value="PDI_a_QSOX"/>
    <property type="match status" value="1"/>
</dbReference>
<organism evidence="15 16">
    <name type="scientific">Lingula anatina</name>
    <name type="common">Brachiopod</name>
    <name type="synonym">Lingula unguis</name>
    <dbReference type="NCBI Taxonomy" id="7574"/>
    <lineage>
        <taxon>Eukaryota</taxon>
        <taxon>Metazoa</taxon>
        <taxon>Spiralia</taxon>
        <taxon>Lophotrochozoa</taxon>
        <taxon>Brachiopoda</taxon>
        <taxon>Linguliformea</taxon>
        <taxon>Lingulata</taxon>
        <taxon>Lingulida</taxon>
        <taxon>Linguloidea</taxon>
        <taxon>Lingulidae</taxon>
        <taxon>Lingula</taxon>
    </lineage>
</organism>
<feature type="domain" description="ERV/ALR sulfhydryl oxidase" evidence="13">
    <location>
        <begin position="386"/>
        <end position="494"/>
    </location>
</feature>
<feature type="chain" id="PRO_5010262744" description="Sulfhydryl oxidase" evidence="12">
    <location>
        <begin position="25"/>
        <end position="649"/>
    </location>
</feature>
<evidence type="ECO:0000256" key="5">
    <source>
        <dbReference type="ARBA" id="ARBA00022827"/>
    </source>
</evidence>
<dbReference type="OrthoDB" id="59470at2759"/>
<dbReference type="InterPro" id="IPR039798">
    <property type="entry name" value="Sulfhydryl_oxidase"/>
</dbReference>
<dbReference type="InterPro" id="IPR017905">
    <property type="entry name" value="ERV/ALR_sulphydryl_oxidase"/>
</dbReference>
<comment type="similarity">
    <text evidence="2 10">Belongs to the quiescin-sulfhydryl oxidase (QSOX) family.</text>
</comment>
<dbReference type="InParanoid" id="A0A1S3KEL3"/>
<gene>
    <name evidence="16" type="primary">LOC106181288</name>
</gene>
<dbReference type="FunCoup" id="A0A1S3KEL3">
    <property type="interactions" value="308"/>
</dbReference>
<dbReference type="Pfam" id="PF18108">
    <property type="entry name" value="QSOX_Trx1"/>
    <property type="match status" value="1"/>
</dbReference>
<dbReference type="GeneID" id="106181288"/>
<dbReference type="GO" id="GO:0006457">
    <property type="term" value="P:protein folding"/>
    <property type="evidence" value="ECO:0007669"/>
    <property type="project" value="TreeGrafter"/>
</dbReference>
<dbReference type="Gene3D" id="3.40.30.10">
    <property type="entry name" value="Glutaredoxin"/>
    <property type="match status" value="2"/>
</dbReference>
<evidence type="ECO:0000256" key="11">
    <source>
        <dbReference type="SAM" id="Coils"/>
    </source>
</evidence>
<dbReference type="InterPro" id="IPR042568">
    <property type="entry name" value="QSOX_FAD-bd_sf"/>
</dbReference>
<comment type="cofactor">
    <cofactor evidence="1 10">
        <name>FAD</name>
        <dbReference type="ChEBI" id="CHEBI:57692"/>
    </cofactor>
</comment>
<protein>
    <recommendedName>
        <fullName evidence="10">Sulfhydryl oxidase</fullName>
        <ecNumber evidence="10">1.8.3.2</ecNumber>
    </recommendedName>
</protein>
<evidence type="ECO:0000313" key="15">
    <source>
        <dbReference type="Proteomes" id="UP000085678"/>
    </source>
</evidence>
<feature type="domain" description="Thioredoxin" evidence="14">
    <location>
        <begin position="16"/>
        <end position="150"/>
    </location>
</feature>
<dbReference type="InterPro" id="IPR036774">
    <property type="entry name" value="ERV/ALR_sulphydryl_oxid_sf"/>
</dbReference>
<keyword evidence="3 10" id="KW-0285">Flavoprotein</keyword>
<dbReference type="GO" id="GO:0003756">
    <property type="term" value="F:protein disulfide isomerase activity"/>
    <property type="evidence" value="ECO:0007669"/>
    <property type="project" value="TreeGrafter"/>
</dbReference>
<reference evidence="16" key="1">
    <citation type="submission" date="2025-08" db="UniProtKB">
        <authorList>
            <consortium name="RefSeq"/>
        </authorList>
    </citation>
    <scope>IDENTIFICATION</scope>
    <source>
        <tissue evidence="16">Gonads</tissue>
    </source>
</reference>
<keyword evidence="10" id="KW-0812">Transmembrane</keyword>
<keyword evidence="10" id="KW-0472">Membrane</keyword>
<dbReference type="InterPro" id="IPR041269">
    <property type="entry name" value="QSOX_Trx1"/>
</dbReference>
<keyword evidence="8" id="KW-0325">Glycoprotein</keyword>
<evidence type="ECO:0000256" key="3">
    <source>
        <dbReference type="ARBA" id="ARBA00022630"/>
    </source>
</evidence>
<dbReference type="Proteomes" id="UP000085678">
    <property type="component" value="Unplaced"/>
</dbReference>
<keyword evidence="11" id="KW-0175">Coiled coil</keyword>
<dbReference type="Pfam" id="PF18371">
    <property type="entry name" value="FAD_SOX"/>
    <property type="match status" value="1"/>
</dbReference>
<dbReference type="PROSITE" id="PS00194">
    <property type="entry name" value="THIOREDOXIN_1"/>
    <property type="match status" value="1"/>
</dbReference>
<dbReference type="STRING" id="7574.A0A1S3KEL3"/>
<dbReference type="InterPro" id="IPR036249">
    <property type="entry name" value="Thioredoxin-like_sf"/>
</dbReference>
<dbReference type="Gene3D" id="1.20.120.310">
    <property type="entry name" value="ERV/ALR sulfhydryl oxidase domain"/>
    <property type="match status" value="1"/>
</dbReference>
<dbReference type="Pfam" id="PF00085">
    <property type="entry name" value="Thioredoxin"/>
    <property type="match status" value="1"/>
</dbReference>
<dbReference type="FunFam" id="1.20.120.1960:FF:000001">
    <property type="entry name" value="Sulfhydryl oxidase"/>
    <property type="match status" value="1"/>
</dbReference>
<keyword evidence="6 10" id="KW-0560">Oxidoreductase</keyword>
<dbReference type="Pfam" id="PF04777">
    <property type="entry name" value="Evr1_Alr"/>
    <property type="match status" value="1"/>
</dbReference>
<evidence type="ECO:0000256" key="7">
    <source>
        <dbReference type="ARBA" id="ARBA00023157"/>
    </source>
</evidence>
<evidence type="ECO:0000256" key="1">
    <source>
        <dbReference type="ARBA" id="ARBA00001974"/>
    </source>
</evidence>
<evidence type="ECO:0000256" key="9">
    <source>
        <dbReference type="ARBA" id="ARBA00048864"/>
    </source>
</evidence>
<dbReference type="EC" id="1.8.3.2" evidence="10"/>
<proteinExistence type="inferred from homology"/>
<name>A0A1S3KEL3_LINAN</name>
<sequence>MVDTGTCLSRIFVIFLVFVPTAQENKGGLYSENGPVTVLTGSNFKDTVPNSDNTWMVEFYSSWCGHCVRFAPTYLKVAQFVKGWRQVIRVGAVDCAQDYNTALCKEYGIDMYPTIKFFDLHSKSGDLGRVFNGSQDDQTIRHAMVDHINRQRDLKSKWPWLLPIRSMQSVWKDLGDTEKDQKMVTAVLFEEEGSYVGQEVILSVLPYREKIIVRRMLKQDMRKIQVDSLPALVHLDKTGSYSELALGETKSLVFIRELYNLAGIDEEEEEGEVQKDDGSLHLIDAGLRVYMQDLESTLHYSFRKEICNFKVVKGEDLVALKSYVSVLSKYFPGQPHVVKYLWSLNKWMQSVSGQVTDKEWEAKVKELKTKDAYLPEVTKWVACQGSAEKYRGYPCGLWTLFHVLSVQAVDVNLDNEDFEAAEVLFAMDGYITRFFGCRECGKNFKYMSSKLEKGVGDINYGIMWMWEAHNKANKRLHGDLTEDPKHPKIQFPTYETCPSCHHSTPSSPFNKDMKIWDRKEVLKFLKLLYGKQNIIMDLGDTEKSRGQAMVDSREQKQELAKLQAIRRQKQQAMETEAKIRNDRIQRLREQELETRHLPGQRVPGSWNFTSVDLSLCVLVYFVATGIIVLLYFHISRRRKKAASLKSCCV</sequence>
<dbReference type="SUPFAM" id="SSF69000">
    <property type="entry name" value="FAD-dependent thiol oxidase"/>
    <property type="match status" value="1"/>
</dbReference>
<dbReference type="PROSITE" id="PS51352">
    <property type="entry name" value="THIOREDOXIN_2"/>
    <property type="match status" value="1"/>
</dbReference>
<feature type="transmembrane region" description="Helical" evidence="10">
    <location>
        <begin position="617"/>
        <end position="634"/>
    </location>
</feature>
<dbReference type="KEGG" id="lak:106181288"/>
<evidence type="ECO:0000256" key="10">
    <source>
        <dbReference type="RuleBase" id="RU371123"/>
    </source>
</evidence>
<keyword evidence="5 10" id="KW-0274">FAD</keyword>
<dbReference type="FunFam" id="1.20.120.310:FF:000001">
    <property type="entry name" value="Sulfhydryl oxidase"/>
    <property type="match status" value="1"/>
</dbReference>
<dbReference type="AlphaFoldDB" id="A0A1S3KEL3"/>
<evidence type="ECO:0000313" key="16">
    <source>
        <dbReference type="RefSeq" id="XP_013421068.1"/>
    </source>
</evidence>
<comment type="function">
    <text evidence="10">Catalyzes the oxidation of sulfhydryl groups in peptide and protein thiols to disulfides with the reduction of oxygen to hydrogen peroxide.</text>
</comment>
<evidence type="ECO:0000256" key="12">
    <source>
        <dbReference type="SAM" id="SignalP"/>
    </source>
</evidence>
<evidence type="ECO:0000256" key="8">
    <source>
        <dbReference type="ARBA" id="ARBA00023180"/>
    </source>
</evidence>
<dbReference type="GO" id="GO:0005615">
    <property type="term" value="C:extracellular space"/>
    <property type="evidence" value="ECO:0007669"/>
    <property type="project" value="TreeGrafter"/>
</dbReference>
<evidence type="ECO:0000256" key="2">
    <source>
        <dbReference type="ARBA" id="ARBA00006041"/>
    </source>
</evidence>
<evidence type="ECO:0000256" key="4">
    <source>
        <dbReference type="ARBA" id="ARBA00022729"/>
    </source>
</evidence>
<evidence type="ECO:0000256" key="6">
    <source>
        <dbReference type="ARBA" id="ARBA00023002"/>
    </source>
</evidence>